<comment type="caution">
    <text evidence="1">The sequence shown here is derived from an EMBL/GenBank/DDBJ whole genome shotgun (WGS) entry which is preliminary data.</text>
</comment>
<name>A0A6A1UJ34_9ROSI</name>
<dbReference type="PANTHER" id="PTHR47017">
    <property type="entry name" value="ACYL-COA"/>
    <property type="match status" value="1"/>
</dbReference>
<dbReference type="AlphaFoldDB" id="A0A6A1UJ34"/>
<accession>A0A6A1UJ34</accession>
<organism evidence="1 2">
    <name type="scientific">Morella rubra</name>
    <name type="common">Chinese bayberry</name>
    <dbReference type="NCBI Taxonomy" id="262757"/>
    <lineage>
        <taxon>Eukaryota</taxon>
        <taxon>Viridiplantae</taxon>
        <taxon>Streptophyta</taxon>
        <taxon>Embryophyta</taxon>
        <taxon>Tracheophyta</taxon>
        <taxon>Spermatophyta</taxon>
        <taxon>Magnoliopsida</taxon>
        <taxon>eudicotyledons</taxon>
        <taxon>Gunneridae</taxon>
        <taxon>Pentapetalae</taxon>
        <taxon>rosids</taxon>
        <taxon>fabids</taxon>
        <taxon>Fagales</taxon>
        <taxon>Myricaceae</taxon>
        <taxon>Morella</taxon>
    </lineage>
</organism>
<gene>
    <name evidence="1" type="ORF">CJ030_MR0G008627</name>
</gene>
<dbReference type="OrthoDB" id="1946at2759"/>
<sequence>MAVAVSYCKPSPFLGQFPSPFVKPKKISVSVVSSILEVSPNGWDACTLDATGPEKYNPFLTHGFLSSLEESGSAVKVSN</sequence>
<dbReference type="PANTHER" id="PTHR47017:SF1">
    <property type="entry name" value="ACYL-COA"/>
    <property type="match status" value="1"/>
</dbReference>
<protein>
    <submittedName>
        <fullName evidence="1">Uncharacterized protein</fullName>
    </submittedName>
</protein>
<evidence type="ECO:0000313" key="2">
    <source>
        <dbReference type="Proteomes" id="UP000516437"/>
    </source>
</evidence>
<proteinExistence type="predicted"/>
<evidence type="ECO:0000313" key="1">
    <source>
        <dbReference type="EMBL" id="KAB1200028.1"/>
    </source>
</evidence>
<reference evidence="1 2" key="1">
    <citation type="journal article" date="2019" name="Plant Biotechnol. J.">
        <title>The red bayberry genome and genetic basis of sex determination.</title>
        <authorList>
            <person name="Jia H.M."/>
            <person name="Jia H.J."/>
            <person name="Cai Q.L."/>
            <person name="Wang Y."/>
            <person name="Zhao H.B."/>
            <person name="Yang W.F."/>
            <person name="Wang G.Y."/>
            <person name="Li Y.H."/>
            <person name="Zhan D.L."/>
            <person name="Shen Y.T."/>
            <person name="Niu Q.F."/>
            <person name="Chang L."/>
            <person name="Qiu J."/>
            <person name="Zhao L."/>
            <person name="Xie H.B."/>
            <person name="Fu W.Y."/>
            <person name="Jin J."/>
            <person name="Li X.W."/>
            <person name="Jiao Y."/>
            <person name="Zhou C.C."/>
            <person name="Tu T."/>
            <person name="Chai C.Y."/>
            <person name="Gao J.L."/>
            <person name="Fan L.J."/>
            <person name="van de Weg E."/>
            <person name="Wang J.Y."/>
            <person name="Gao Z.S."/>
        </authorList>
    </citation>
    <scope>NUCLEOTIDE SEQUENCE [LARGE SCALE GENOMIC DNA]</scope>
    <source>
        <tissue evidence="1">Leaves</tissue>
    </source>
</reference>
<dbReference type="EMBL" id="RXIC02000249">
    <property type="protein sequence ID" value="KAB1200028.1"/>
    <property type="molecule type" value="Genomic_DNA"/>
</dbReference>
<dbReference type="Proteomes" id="UP000516437">
    <property type="component" value="Unassembled WGS sequence"/>
</dbReference>
<keyword evidence="2" id="KW-1185">Reference proteome</keyword>